<feature type="domain" description="TRAF-type" evidence="11">
    <location>
        <begin position="337"/>
        <end position="409"/>
    </location>
</feature>
<name>A0A182WUW5_ANOQN</name>
<proteinExistence type="predicted"/>
<feature type="domain" description="C2H2-type" evidence="12">
    <location>
        <begin position="400"/>
        <end position="427"/>
    </location>
</feature>
<dbReference type="PANTHER" id="PTHR16515:SF49">
    <property type="entry name" value="GASTRULA ZINC FINGER PROTEIN XLCGF49.1-LIKE-RELATED"/>
    <property type="match status" value="1"/>
</dbReference>
<evidence type="ECO:0000256" key="9">
    <source>
        <dbReference type="ARBA" id="ARBA00023242"/>
    </source>
</evidence>
<dbReference type="GO" id="GO:0003677">
    <property type="term" value="F:DNA binding"/>
    <property type="evidence" value="ECO:0007669"/>
    <property type="project" value="UniProtKB-KW"/>
</dbReference>
<keyword evidence="5 10" id="KW-0862">Zinc</keyword>
<sequence length="543" mass="61732">MNEELFNIFADAIVDGRIVPLVEVIESCVGIQASNRRKCGTLLCLEQLFVRKPCANVKNSQELPSKICHTCKSIILQFHVFKQKCSRAESVLREMLLHRTSITEHIEEGGFPDSDYLEESKSVHSPLVEYIEETIEEAQEEEVGTVLSNDSESVATDGMWECLISQSPEGVEDSDKDTTIIHTEEYLSEMGDGNFVSALEMAPSVERAVAKHEPTALDDLKSVQSNRHVCDICGKTALSKSRLAKHMQLHIDSKIVLDHMNFFICTFCRYVFLREQDLSDHSVQCSGCLNFPVVGNEPCRVRDNVEPAKRIVGGSGVCGICDAGYDDLLHVKQHIISHLEKFPCPLEGCGCEYSSLARLTIHISNQHVDYLSPNCPHCKEEIDRVDLRQHVRLYCKAKQFECTHCDKKFLSWKALSQHLKKIDQKFHCSQCDKSFSSQASLKLHERTHSGERPYVCTICNKSYKTSSLRTAHMDTHIEGKTFKCEMCGKSLQTRACYRNHVKRHLEQRNHECPVCGKKFFQKCTLRVHLKMVHRLSGDMLDVY</sequence>
<evidence type="ECO:0000256" key="3">
    <source>
        <dbReference type="ARBA" id="ARBA00022737"/>
    </source>
</evidence>
<dbReference type="SMART" id="SM00355">
    <property type="entry name" value="ZnF_C2H2"/>
    <property type="match status" value="9"/>
</dbReference>
<dbReference type="Pfam" id="PF13894">
    <property type="entry name" value="zf-C2H2_4"/>
    <property type="match status" value="1"/>
</dbReference>
<reference evidence="13" key="1">
    <citation type="submission" date="2020-05" db="UniProtKB">
        <authorList>
            <consortium name="EnsemblMetazoa"/>
        </authorList>
    </citation>
    <scope>IDENTIFICATION</scope>
    <source>
        <strain evidence="13">SANGQUA</strain>
    </source>
</reference>
<dbReference type="InterPro" id="IPR013087">
    <property type="entry name" value="Znf_C2H2_type"/>
</dbReference>
<keyword evidence="9" id="KW-0539">Nucleus</keyword>
<keyword evidence="14" id="KW-1185">Reference proteome</keyword>
<keyword evidence="2 10" id="KW-0479">Metal-binding</keyword>
<dbReference type="AlphaFoldDB" id="A0A182WUW5"/>
<dbReference type="SUPFAM" id="SSF57667">
    <property type="entry name" value="beta-beta-alpha zinc fingers"/>
    <property type="match status" value="4"/>
</dbReference>
<feature type="domain" description="C2H2-type" evidence="12">
    <location>
        <begin position="228"/>
        <end position="255"/>
    </location>
</feature>
<feature type="domain" description="C2H2-type" evidence="12">
    <location>
        <begin position="510"/>
        <end position="533"/>
    </location>
</feature>
<feature type="domain" description="C2H2-type" evidence="12">
    <location>
        <begin position="482"/>
        <end position="509"/>
    </location>
</feature>
<evidence type="ECO:0000259" key="11">
    <source>
        <dbReference type="PROSITE" id="PS50145"/>
    </source>
</evidence>
<feature type="domain" description="C2H2-type" evidence="12">
    <location>
        <begin position="454"/>
        <end position="481"/>
    </location>
</feature>
<accession>A0A182WUW5</accession>
<evidence type="ECO:0000256" key="6">
    <source>
        <dbReference type="ARBA" id="ARBA00023015"/>
    </source>
</evidence>
<dbReference type="GO" id="GO:0005634">
    <property type="term" value="C:nucleus"/>
    <property type="evidence" value="ECO:0007669"/>
    <property type="project" value="UniProtKB-SubCell"/>
</dbReference>
<protein>
    <submittedName>
        <fullName evidence="13">Uncharacterized protein</fullName>
    </submittedName>
</protein>
<dbReference type="PROSITE" id="PS50145">
    <property type="entry name" value="ZF_TRAF"/>
    <property type="match status" value="1"/>
</dbReference>
<dbReference type="Proteomes" id="UP000076407">
    <property type="component" value="Unassembled WGS sequence"/>
</dbReference>
<dbReference type="FunFam" id="3.30.160.60:FF:000446">
    <property type="entry name" value="Zinc finger protein"/>
    <property type="match status" value="1"/>
</dbReference>
<dbReference type="GO" id="GO:0010468">
    <property type="term" value="P:regulation of gene expression"/>
    <property type="evidence" value="ECO:0007669"/>
    <property type="project" value="TreeGrafter"/>
</dbReference>
<keyword evidence="6" id="KW-0805">Transcription regulation</keyword>
<evidence type="ECO:0000259" key="12">
    <source>
        <dbReference type="PROSITE" id="PS50157"/>
    </source>
</evidence>
<evidence type="ECO:0000256" key="5">
    <source>
        <dbReference type="ARBA" id="ARBA00022833"/>
    </source>
</evidence>
<dbReference type="Pfam" id="PF00096">
    <property type="entry name" value="zf-C2H2"/>
    <property type="match status" value="3"/>
</dbReference>
<evidence type="ECO:0000313" key="14">
    <source>
        <dbReference type="Proteomes" id="UP000076407"/>
    </source>
</evidence>
<dbReference type="PROSITE" id="PS50157">
    <property type="entry name" value="ZINC_FINGER_C2H2_2"/>
    <property type="match status" value="6"/>
</dbReference>
<evidence type="ECO:0000256" key="1">
    <source>
        <dbReference type="ARBA" id="ARBA00004123"/>
    </source>
</evidence>
<dbReference type="PROSITE" id="PS00028">
    <property type="entry name" value="ZINC_FINGER_C2H2_1"/>
    <property type="match status" value="5"/>
</dbReference>
<evidence type="ECO:0000313" key="13">
    <source>
        <dbReference type="EnsemblMetazoa" id="AQUA001321-PA"/>
    </source>
</evidence>
<dbReference type="VEuPathDB" id="VectorBase:AQUA001321"/>
<dbReference type="PANTHER" id="PTHR16515">
    <property type="entry name" value="PR DOMAIN ZINC FINGER PROTEIN"/>
    <property type="match status" value="1"/>
</dbReference>
<dbReference type="Gene3D" id="3.30.160.60">
    <property type="entry name" value="Classic Zinc Finger"/>
    <property type="match status" value="5"/>
</dbReference>
<dbReference type="FunFam" id="3.30.160.60:FF:005267">
    <property type="match status" value="1"/>
</dbReference>
<dbReference type="FunFam" id="3.30.160.60:FF:001227">
    <property type="entry name" value="Zinc finger and BTB domain containing 41"/>
    <property type="match status" value="1"/>
</dbReference>
<organism evidence="13 14">
    <name type="scientific">Anopheles quadriannulatus</name>
    <name type="common">Mosquito</name>
    <dbReference type="NCBI Taxonomy" id="34691"/>
    <lineage>
        <taxon>Eukaryota</taxon>
        <taxon>Metazoa</taxon>
        <taxon>Ecdysozoa</taxon>
        <taxon>Arthropoda</taxon>
        <taxon>Hexapoda</taxon>
        <taxon>Insecta</taxon>
        <taxon>Pterygota</taxon>
        <taxon>Neoptera</taxon>
        <taxon>Endopterygota</taxon>
        <taxon>Diptera</taxon>
        <taxon>Nematocera</taxon>
        <taxon>Culicoidea</taxon>
        <taxon>Culicidae</taxon>
        <taxon>Anophelinae</taxon>
        <taxon>Anopheles</taxon>
    </lineage>
</organism>
<keyword evidence="7" id="KW-0238">DNA-binding</keyword>
<feature type="zinc finger region" description="TRAF-type" evidence="10">
    <location>
        <begin position="337"/>
        <end position="409"/>
    </location>
</feature>
<keyword evidence="4 10" id="KW-0863">Zinc-finger</keyword>
<evidence type="ECO:0000256" key="8">
    <source>
        <dbReference type="ARBA" id="ARBA00023163"/>
    </source>
</evidence>
<dbReference type="FunFam" id="3.30.160.60:FF:000744">
    <property type="entry name" value="zinc finger E-box-binding homeobox 1"/>
    <property type="match status" value="1"/>
</dbReference>
<keyword evidence="3" id="KW-0677">Repeat</keyword>
<dbReference type="GO" id="GO:0008270">
    <property type="term" value="F:zinc ion binding"/>
    <property type="evidence" value="ECO:0007669"/>
    <property type="project" value="UniProtKB-KW"/>
</dbReference>
<keyword evidence="8" id="KW-0804">Transcription</keyword>
<comment type="subcellular location">
    <subcellularLocation>
        <location evidence="1">Nucleus</location>
    </subcellularLocation>
</comment>
<dbReference type="InterPro" id="IPR050331">
    <property type="entry name" value="Zinc_finger"/>
</dbReference>
<evidence type="ECO:0000256" key="10">
    <source>
        <dbReference type="PROSITE-ProRule" id="PRU00207"/>
    </source>
</evidence>
<feature type="domain" description="C2H2-type" evidence="12">
    <location>
        <begin position="426"/>
        <end position="453"/>
    </location>
</feature>
<dbReference type="STRING" id="34691.A0A182WUW5"/>
<evidence type="ECO:0000256" key="4">
    <source>
        <dbReference type="ARBA" id="ARBA00022771"/>
    </source>
</evidence>
<dbReference type="InterPro" id="IPR001293">
    <property type="entry name" value="Znf_TRAF"/>
</dbReference>
<dbReference type="EnsemblMetazoa" id="AQUA001321-RA">
    <property type="protein sequence ID" value="AQUA001321-PA"/>
    <property type="gene ID" value="AQUA001321"/>
</dbReference>
<evidence type="ECO:0000256" key="7">
    <source>
        <dbReference type="ARBA" id="ARBA00023125"/>
    </source>
</evidence>
<evidence type="ECO:0000256" key="2">
    <source>
        <dbReference type="ARBA" id="ARBA00022723"/>
    </source>
</evidence>
<dbReference type="InterPro" id="IPR036236">
    <property type="entry name" value="Znf_C2H2_sf"/>
</dbReference>